<reference evidence="2 3" key="1">
    <citation type="journal article" date="2021" name="Commun. Biol.">
        <title>The genome of Shorea leprosula (Dipterocarpaceae) highlights the ecological relevance of drought in aseasonal tropical rainforests.</title>
        <authorList>
            <person name="Ng K.K.S."/>
            <person name="Kobayashi M.J."/>
            <person name="Fawcett J.A."/>
            <person name="Hatakeyama M."/>
            <person name="Paape T."/>
            <person name="Ng C.H."/>
            <person name="Ang C.C."/>
            <person name="Tnah L.H."/>
            <person name="Lee C.T."/>
            <person name="Nishiyama T."/>
            <person name="Sese J."/>
            <person name="O'Brien M.J."/>
            <person name="Copetti D."/>
            <person name="Mohd Noor M.I."/>
            <person name="Ong R.C."/>
            <person name="Putra M."/>
            <person name="Sireger I.Z."/>
            <person name="Indrioko S."/>
            <person name="Kosugi Y."/>
            <person name="Izuno A."/>
            <person name="Isagi Y."/>
            <person name="Lee S.L."/>
            <person name="Shimizu K.K."/>
        </authorList>
    </citation>
    <scope>NUCLEOTIDE SEQUENCE [LARGE SCALE GENOMIC DNA]</scope>
    <source>
        <strain evidence="2">214</strain>
    </source>
</reference>
<organism evidence="2 3">
    <name type="scientific">Rubroshorea leprosula</name>
    <dbReference type="NCBI Taxonomy" id="152421"/>
    <lineage>
        <taxon>Eukaryota</taxon>
        <taxon>Viridiplantae</taxon>
        <taxon>Streptophyta</taxon>
        <taxon>Embryophyta</taxon>
        <taxon>Tracheophyta</taxon>
        <taxon>Spermatophyta</taxon>
        <taxon>Magnoliopsida</taxon>
        <taxon>eudicotyledons</taxon>
        <taxon>Gunneridae</taxon>
        <taxon>Pentapetalae</taxon>
        <taxon>rosids</taxon>
        <taxon>malvids</taxon>
        <taxon>Malvales</taxon>
        <taxon>Dipterocarpaceae</taxon>
        <taxon>Rubroshorea</taxon>
    </lineage>
</organism>
<dbReference type="AlphaFoldDB" id="A0AAV5JJK2"/>
<comment type="caution">
    <text evidence="2">The sequence shown here is derived from an EMBL/GenBank/DDBJ whole genome shotgun (WGS) entry which is preliminary data.</text>
</comment>
<evidence type="ECO:0000256" key="1">
    <source>
        <dbReference type="SAM" id="MobiDB-lite"/>
    </source>
</evidence>
<feature type="compositionally biased region" description="Acidic residues" evidence="1">
    <location>
        <begin position="212"/>
        <end position="229"/>
    </location>
</feature>
<evidence type="ECO:0008006" key="4">
    <source>
        <dbReference type="Google" id="ProtNLM"/>
    </source>
</evidence>
<accession>A0AAV5JJK2</accession>
<sequence>MAQFQATTPPEGVSTTKPPFYGGSNYNYWKNGMKVFMFANEPKAWLVTMNGPYMPMKVVGEIEVPKEEIEWNDENLDRTKINNKASNMLQSVVNPTKFKRTFGCDTTKEIGTCWIQHMKGQIKFNNIVTNLKALGKVYPTKESVRKIFKSLPKSCEAKKIAIEEAKNINTLKLDELIGSLMTYEIDTQNDVEVEVVEKKKNAAFKVNKQKEENEDDASDGEDDASDGEDITTLVLVKTSPPWCW</sequence>
<proteinExistence type="predicted"/>
<dbReference type="Pfam" id="PF14223">
    <property type="entry name" value="Retrotran_gag_2"/>
    <property type="match status" value="1"/>
</dbReference>
<gene>
    <name evidence="2" type="ORF">SLEP1_g22801</name>
</gene>
<name>A0AAV5JJK2_9ROSI</name>
<feature type="region of interest" description="Disordered" evidence="1">
    <location>
        <begin position="205"/>
        <end position="231"/>
    </location>
</feature>
<dbReference type="Proteomes" id="UP001054252">
    <property type="component" value="Unassembled WGS sequence"/>
</dbReference>
<keyword evidence="3" id="KW-1185">Reference proteome</keyword>
<evidence type="ECO:0000313" key="3">
    <source>
        <dbReference type="Proteomes" id="UP001054252"/>
    </source>
</evidence>
<evidence type="ECO:0000313" key="2">
    <source>
        <dbReference type="EMBL" id="GKV11553.1"/>
    </source>
</evidence>
<protein>
    <recommendedName>
        <fullName evidence="4">DUF4219 domain-containing protein</fullName>
    </recommendedName>
</protein>
<dbReference type="EMBL" id="BPVZ01000034">
    <property type="protein sequence ID" value="GKV11553.1"/>
    <property type="molecule type" value="Genomic_DNA"/>
</dbReference>
<dbReference type="PANTHER" id="PTHR34676:SF8">
    <property type="entry name" value="TRANSMEMBRANE PROTEIN"/>
    <property type="match status" value="1"/>
</dbReference>
<dbReference type="PANTHER" id="PTHR34676">
    <property type="entry name" value="DUF4219 DOMAIN-CONTAINING PROTEIN-RELATED"/>
    <property type="match status" value="1"/>
</dbReference>